<dbReference type="GO" id="GO:0006538">
    <property type="term" value="P:L-glutamate catabolic process"/>
    <property type="evidence" value="ECO:0007669"/>
    <property type="project" value="InterPro"/>
</dbReference>
<dbReference type="GO" id="GO:0004352">
    <property type="term" value="F:glutamate dehydrogenase (NAD+) activity"/>
    <property type="evidence" value="ECO:0007669"/>
    <property type="project" value="InterPro"/>
</dbReference>
<dbReference type="PANTHER" id="PTHR43403:SF1">
    <property type="entry name" value="NAD-SPECIFIC GLUTAMATE DEHYDROGENASE"/>
    <property type="match status" value="1"/>
</dbReference>
<dbReference type="Proteomes" id="UP000265431">
    <property type="component" value="Unassembled WGS sequence"/>
</dbReference>
<dbReference type="InterPro" id="IPR007780">
    <property type="entry name" value="NAD_Glu_DH_bac"/>
</dbReference>
<protein>
    <submittedName>
        <fullName evidence="8">NAD-glutamate dehydrogenase</fullName>
    </submittedName>
</protein>
<evidence type="ECO:0000313" key="8">
    <source>
        <dbReference type="EMBL" id="RIJ24529.1"/>
    </source>
</evidence>
<dbReference type="Gene3D" id="3.40.50.720">
    <property type="entry name" value="NAD(P)-binding Rossmann-like Domain"/>
    <property type="match status" value="1"/>
</dbReference>
<evidence type="ECO:0000259" key="6">
    <source>
        <dbReference type="Pfam" id="PF21076"/>
    </source>
</evidence>
<dbReference type="InterPro" id="IPR049058">
    <property type="entry name" value="NAD_Glu_DH_HM2"/>
</dbReference>
<dbReference type="InterPro" id="IPR036291">
    <property type="entry name" value="NAD(P)-bd_dom_sf"/>
</dbReference>
<feature type="domain" description="NAD-specific glutamate dehydrogenase C-terminal" evidence="4">
    <location>
        <begin position="1248"/>
        <end position="1574"/>
    </location>
</feature>
<reference evidence="8 9" key="1">
    <citation type="submission" date="2018-08" db="EMBL/GenBank/DDBJ databases">
        <title>Henriciella mobilis sp. nov., isolated from seawater.</title>
        <authorList>
            <person name="Cheng H."/>
            <person name="Wu Y.-H."/>
            <person name="Xu X.-W."/>
            <person name="Guo L.-L."/>
        </authorList>
    </citation>
    <scope>NUCLEOTIDE SEQUENCE [LARGE SCALE GENOMIC DNA]</scope>
    <source>
        <strain evidence="8 9">CCUG66934</strain>
    </source>
</reference>
<organism evidence="8 9">
    <name type="scientific">Henriciella barbarensis</name>
    <dbReference type="NCBI Taxonomy" id="86342"/>
    <lineage>
        <taxon>Bacteria</taxon>
        <taxon>Pseudomonadati</taxon>
        <taxon>Pseudomonadota</taxon>
        <taxon>Alphaproteobacteria</taxon>
        <taxon>Hyphomonadales</taxon>
        <taxon>Hyphomonadaceae</taxon>
        <taxon>Henriciella</taxon>
    </lineage>
</organism>
<dbReference type="SUPFAM" id="SSF51735">
    <property type="entry name" value="NAD(P)-binding Rossmann-fold domains"/>
    <property type="match status" value="1"/>
</dbReference>
<dbReference type="Pfam" id="PF21074">
    <property type="entry name" value="GDH_C"/>
    <property type="match status" value="1"/>
</dbReference>
<dbReference type="PIRSF" id="PIRSF036761">
    <property type="entry name" value="GDH_Mll4104"/>
    <property type="match status" value="1"/>
</dbReference>
<proteinExistence type="predicted"/>
<dbReference type="InterPro" id="IPR028971">
    <property type="entry name" value="NAD-GDH_cat"/>
</dbReference>
<dbReference type="RefSeq" id="WP_119379718.1">
    <property type="nucleotide sequence ID" value="NZ_QWGB01000005.1"/>
</dbReference>
<feature type="domain" description="NAD-glutamate dehydrogenase ACT2" evidence="6">
    <location>
        <begin position="378"/>
        <end position="466"/>
    </location>
</feature>
<evidence type="ECO:0000259" key="4">
    <source>
        <dbReference type="Pfam" id="PF21074"/>
    </source>
</evidence>
<gene>
    <name evidence="8" type="ORF">D1224_09945</name>
</gene>
<evidence type="ECO:0000259" key="7">
    <source>
        <dbReference type="Pfam" id="PF21077"/>
    </source>
</evidence>
<dbReference type="EMBL" id="QWGB01000005">
    <property type="protein sequence ID" value="RIJ24529.1"/>
    <property type="molecule type" value="Genomic_DNA"/>
</dbReference>
<dbReference type="Pfam" id="PF21076">
    <property type="entry name" value="GDH_ACT2"/>
    <property type="match status" value="1"/>
</dbReference>
<dbReference type="InterPro" id="IPR049056">
    <property type="entry name" value="NAD_Glu_DH_HM3"/>
</dbReference>
<keyword evidence="9" id="KW-1185">Reference proteome</keyword>
<sequence length="1584" mass="174774">MSDAGQNATPPIGEVRLEDILQNFRDTAETEHLSLLSAKDIEVQAASMAELAASYDGESARIRVRDGRGDEDRLTGTSVLETVTRDTPFLVDSLLGLCAEQGLEVRALFHPILTTSEGVRLSLIQIHVPALSAAECRTLKDGADATLRDVAMAVADFGEMQARMQREIERLENDPSCENETCRESIAFLNWLADEHFVFLGVRDYRFETAEDGTVLPEEPLMVEGSNLGLLRDEDRNVLRRGSEPLMLTPAIGAFLSEPDPLIAAKSTLTSRVHRRALCDYIGVKHFDTKGNVVGETRFLGLYTAEAYNQSVRDIPLVRQRVASVLEATGAIEGSHDFKALSNILETWPRDELLQADAETLIPLLQGALHLVGRPRTRLFVRRDRFNRFVSVLVFVPRDGYDSAVRERISAHVTKAFKGKLISFQPRFDASPLARVHLLIELPNGTVQPDVEQLEADVANLARTWDDAFREALAGLGVPDSEFEKANAFRGAFNAAYREAFPPAEALLDVEAIRALGPARPIRLRAFRPDGAPESEISAKIYSRSGAIALSDCVPIFENMGLFVDFETGYPVNPKPKPAADGPDTYWVHALKMRTAGRTALDPADIAARFEEAFVAIWDGRAENDRFNGLVFTASATWREAALLRTLCAYRHQTGLDPARGTQIEALQRHPGLTRALLELFEIRFNPGTGEDLKIRAKKAEEKRLDIEARLNEVSSLDEDRVIRRIARLIMAIQRTNFWQTRPDGTAHPFISFKIASQEISDLPAPKPFREIFMASPQVEGVHCRFGKVARGGLRWSDRRDDYRTEVLGLVKAQQVKNAVIVPVGSKGGFFPKQIPANASREERNQAGIAAYRTFISSLLDLTGNLIDGKVHQPADVVVWDGDDPYLVVAADKGTATFSDIANEISLEHGFWLGDAFASGGSAGYDHKKMGITARGAWEAVKRHFREMGKDIQTEPFTVIGCGDMSGDVFGNGMLLSKQIRLKAAFNHMHIFIDPDPQEPERLWEERKRMFDLPRSSWMDYDQSLISEGGGIFERSAKSIPLSAQIKKMTGLKTDEATPDELLHALLKSECELLWFGGIGTYVKASQETQGDAGDRANDAIRVNGRDLKAKVIGEGANLGLTQAGRIEFALRGGRVNTDAIDNSAGVDSSDHEVNIKILCSEAMRGGALPRGSRNHLLATMTDDVAAHVLAHNYSQTGALTLAEATAGRDHEANERLMCYLEGRSVLDRKVESLPPTSEMTERAQNKQWLTRPELAVLLAWSKITLFDDIVASDVPDDPYFTKTLEGYFPSELHQFDDAMAAHRLRREIIATVLANRLIDAGGPLMLLRLRERTGAENAEICRAFETAASLIGLPGFQQDVHRLDNEVRASLQTELMQIGAEAVADTAAALIRLEPGAPVEETVERYHGAFKSLDETLESSLEGFEAQQARKRATALTNAGLEKAFASRAALMPLRPAAVELHALAHGPNVSVDEALKTYLKLGEALRLDRLRHDALSGMEGANYWERLATRRLIEDIRRHQAQATAMALEEGSLEDWLRAHDSEKRALTSQLSTLSSANANFAQFTLAADAVRGFMSGAARQD</sequence>
<feature type="domain" description="NAD-glutamate dehydrogenase catalytic" evidence="3">
    <location>
        <begin position="707"/>
        <end position="1202"/>
    </location>
</feature>
<comment type="caution">
    <text evidence="8">The sequence shown here is derived from an EMBL/GenBank/DDBJ whole genome shotgun (WGS) entry which is preliminary data.</text>
</comment>
<dbReference type="SUPFAM" id="SSF53223">
    <property type="entry name" value="Aminoacid dehydrogenase-like, N-terminal domain"/>
    <property type="match status" value="1"/>
</dbReference>
<dbReference type="Pfam" id="PF05088">
    <property type="entry name" value="Bac_GDH_CD"/>
    <property type="match status" value="1"/>
</dbReference>
<dbReference type="InterPro" id="IPR049059">
    <property type="entry name" value="NAD_Glu_DH_HM1"/>
</dbReference>
<dbReference type="OrthoDB" id="9758052at2"/>
<accession>A0A399R527</accession>
<evidence type="ECO:0000256" key="1">
    <source>
        <dbReference type="ARBA" id="ARBA00023002"/>
    </source>
</evidence>
<name>A0A399R527_9PROT</name>
<evidence type="ECO:0000256" key="2">
    <source>
        <dbReference type="SAM" id="Coils"/>
    </source>
</evidence>
<dbReference type="InterPro" id="IPR024727">
    <property type="entry name" value="NAD_Glu_DH_N_ACT1"/>
</dbReference>
<dbReference type="GO" id="GO:0004069">
    <property type="term" value="F:L-aspartate:2-oxoglutarate aminotransferase activity"/>
    <property type="evidence" value="ECO:0007669"/>
    <property type="project" value="InterPro"/>
</dbReference>
<dbReference type="PANTHER" id="PTHR43403">
    <property type="entry name" value="NAD-SPECIFIC GLUTAMATE DEHYDROGENASE"/>
    <property type="match status" value="1"/>
</dbReference>
<dbReference type="InterPro" id="IPR046346">
    <property type="entry name" value="Aminoacid_DH-like_N_sf"/>
</dbReference>
<dbReference type="Pfam" id="PF21077">
    <property type="entry name" value="GDH_ACT3"/>
    <property type="match status" value="1"/>
</dbReference>
<dbReference type="Pfam" id="PF21073">
    <property type="entry name" value="GDH_HM1"/>
    <property type="match status" value="1"/>
</dbReference>
<feature type="domain" description="NAD-glutamate dehydrogenase ACT3" evidence="7">
    <location>
        <begin position="522"/>
        <end position="605"/>
    </location>
</feature>
<dbReference type="Pfam" id="PF21075">
    <property type="entry name" value="GDH_ACT1"/>
    <property type="match status" value="1"/>
</dbReference>
<feature type="domain" description="NAD-glutamate dehydrogenase N-terminal ACT1" evidence="5">
    <location>
        <begin position="23"/>
        <end position="126"/>
    </location>
</feature>
<dbReference type="Pfam" id="PF21079">
    <property type="entry name" value="GDH_HM2"/>
    <property type="match status" value="1"/>
</dbReference>
<evidence type="ECO:0000259" key="5">
    <source>
        <dbReference type="Pfam" id="PF21075"/>
    </source>
</evidence>
<dbReference type="InterPro" id="IPR048381">
    <property type="entry name" value="GDH_C"/>
</dbReference>
<feature type="coiled-coil region" evidence="2">
    <location>
        <begin position="690"/>
        <end position="717"/>
    </location>
</feature>
<dbReference type="InterPro" id="IPR049062">
    <property type="entry name" value="NAD_Glu_DH_ACT2"/>
</dbReference>
<evidence type="ECO:0000259" key="3">
    <source>
        <dbReference type="Pfam" id="PF05088"/>
    </source>
</evidence>
<evidence type="ECO:0000313" key="9">
    <source>
        <dbReference type="Proteomes" id="UP000265431"/>
    </source>
</evidence>
<dbReference type="InterPro" id="IPR049064">
    <property type="entry name" value="NAD_Glu_DH_ACT3"/>
</dbReference>
<dbReference type="Pfam" id="PF21078">
    <property type="entry name" value="GDH_HM3"/>
    <property type="match status" value="1"/>
</dbReference>
<keyword evidence="1" id="KW-0560">Oxidoreductase</keyword>
<keyword evidence="2" id="KW-0175">Coiled coil</keyword>